<name>A0A1E5PKF1_9ACTN</name>
<proteinExistence type="predicted"/>
<comment type="caution">
    <text evidence="1">The sequence shown here is derived from an EMBL/GenBank/DDBJ whole genome shotgun (WGS) entry which is preliminary data.</text>
</comment>
<evidence type="ECO:0000313" key="2">
    <source>
        <dbReference type="Proteomes" id="UP000095705"/>
    </source>
</evidence>
<sequence length="88" mass="9878">MNHDQEHDVVVVWEEHSAIGHRYEELRADGTVDAWTKPPFGETRFPGEDDPDHNPICDCPGQWPLAFCLECAGCANCGQCPCSRPRLL</sequence>
<protein>
    <submittedName>
        <fullName evidence="1">Uncharacterized protein</fullName>
    </submittedName>
</protein>
<dbReference type="RefSeq" id="WP_069918164.1">
    <property type="nucleotide sequence ID" value="NZ_MEHK01000001.1"/>
</dbReference>
<dbReference type="OrthoDB" id="4247941at2"/>
<reference evidence="1 2" key="1">
    <citation type="submission" date="2016-08" db="EMBL/GenBank/DDBJ databases">
        <title>The complete genome of Streptomyces subrutilus 10-1-1.</title>
        <authorList>
            <person name="Chen X."/>
        </authorList>
    </citation>
    <scope>NUCLEOTIDE SEQUENCE [LARGE SCALE GENOMIC DNA]</scope>
    <source>
        <strain evidence="1 2">10-1-1</strain>
    </source>
</reference>
<dbReference type="Proteomes" id="UP000095705">
    <property type="component" value="Unassembled WGS sequence"/>
</dbReference>
<keyword evidence="2" id="KW-1185">Reference proteome</keyword>
<organism evidence="1 2">
    <name type="scientific">Streptomyces subrutilus</name>
    <dbReference type="NCBI Taxonomy" id="36818"/>
    <lineage>
        <taxon>Bacteria</taxon>
        <taxon>Bacillati</taxon>
        <taxon>Actinomycetota</taxon>
        <taxon>Actinomycetes</taxon>
        <taxon>Kitasatosporales</taxon>
        <taxon>Streptomycetaceae</taxon>
        <taxon>Streptomyces</taxon>
    </lineage>
</organism>
<dbReference type="EMBL" id="MEHK01000001">
    <property type="protein sequence ID" value="OEJ30049.1"/>
    <property type="molecule type" value="Genomic_DNA"/>
</dbReference>
<accession>A0A1E5PKF1</accession>
<dbReference type="AlphaFoldDB" id="A0A1E5PKF1"/>
<evidence type="ECO:0000313" key="1">
    <source>
        <dbReference type="EMBL" id="OEJ30049.1"/>
    </source>
</evidence>
<gene>
    <name evidence="1" type="ORF">BGK67_00400</name>
</gene>